<evidence type="ECO:0000313" key="4">
    <source>
        <dbReference type="EMBL" id="KAH0966022.1"/>
    </source>
</evidence>
<sequence length="324" mass="33296">MAAAFLLAAFGASRVAAQMEHSNSAFAYMGCSSVDLSCFGSPIVFPDGHVTPEACQDACHGHQFAALLPGACHCGDDASGITAIDENFCNTACMGDPAFGTCGGFDQDQGGSIANVYDWPASPGQEHGLVTSQTVHTVSLPAPATESPCSTFEHMPSAPPTAATLLTPIGSAPEAPAFSSTYLSDELPPSAPAFPHTSQASEAWTTSCSQHDRLVTEVPTPPEPSHASTKGPNPPDYSSDGEARPTPGCGDIGGPDDVDCTPTRPAELSEVPSQRTLWPAAPYASAPTLETHIPSQVPENDAPQDLIPAFSAFGGLALIAAMIM</sequence>
<name>A0A9P8N3Q4_9HYPO</name>
<evidence type="ECO:0000313" key="5">
    <source>
        <dbReference type="Proteomes" id="UP000824596"/>
    </source>
</evidence>
<dbReference type="InterPro" id="IPR002889">
    <property type="entry name" value="WSC_carb-bd"/>
</dbReference>
<feature type="signal peptide" evidence="2">
    <location>
        <begin position="1"/>
        <end position="17"/>
    </location>
</feature>
<evidence type="ECO:0000259" key="3">
    <source>
        <dbReference type="PROSITE" id="PS51212"/>
    </source>
</evidence>
<comment type="caution">
    <text evidence="4">The sequence shown here is derived from an EMBL/GenBank/DDBJ whole genome shotgun (WGS) entry which is preliminary data.</text>
</comment>
<dbReference type="RefSeq" id="XP_044723535.1">
    <property type="nucleotide sequence ID" value="XM_044862509.1"/>
</dbReference>
<feature type="region of interest" description="Disordered" evidence="1">
    <location>
        <begin position="189"/>
        <end position="274"/>
    </location>
</feature>
<dbReference type="OrthoDB" id="5106279at2759"/>
<feature type="domain" description="WSC" evidence="3">
    <location>
        <begin position="25"/>
        <end position="114"/>
    </location>
</feature>
<dbReference type="Proteomes" id="UP000824596">
    <property type="component" value="Unassembled WGS sequence"/>
</dbReference>
<keyword evidence="2" id="KW-0732">Signal</keyword>
<gene>
    <name evidence="4" type="ORF">HRG_04038</name>
</gene>
<protein>
    <submittedName>
        <fullName evidence="4">WSC domain-containing protein</fullName>
    </submittedName>
</protein>
<evidence type="ECO:0000256" key="1">
    <source>
        <dbReference type="SAM" id="MobiDB-lite"/>
    </source>
</evidence>
<dbReference type="SMART" id="SM00321">
    <property type="entry name" value="WSC"/>
    <property type="match status" value="1"/>
</dbReference>
<accession>A0A9P8N3Q4</accession>
<organism evidence="4 5">
    <name type="scientific">Hirsutella rhossiliensis</name>
    <dbReference type="NCBI Taxonomy" id="111463"/>
    <lineage>
        <taxon>Eukaryota</taxon>
        <taxon>Fungi</taxon>
        <taxon>Dikarya</taxon>
        <taxon>Ascomycota</taxon>
        <taxon>Pezizomycotina</taxon>
        <taxon>Sordariomycetes</taxon>
        <taxon>Hypocreomycetidae</taxon>
        <taxon>Hypocreales</taxon>
        <taxon>Ophiocordycipitaceae</taxon>
        <taxon>Hirsutella</taxon>
    </lineage>
</organism>
<dbReference type="GeneID" id="68353167"/>
<evidence type="ECO:0000256" key="2">
    <source>
        <dbReference type="SAM" id="SignalP"/>
    </source>
</evidence>
<feature type="compositionally biased region" description="Polar residues" evidence="1">
    <location>
        <begin position="196"/>
        <end position="209"/>
    </location>
</feature>
<dbReference type="PROSITE" id="PS51212">
    <property type="entry name" value="WSC"/>
    <property type="match status" value="1"/>
</dbReference>
<feature type="region of interest" description="Disordered" evidence="1">
    <location>
        <begin position="141"/>
        <end position="170"/>
    </location>
</feature>
<feature type="chain" id="PRO_5040301311" evidence="2">
    <location>
        <begin position="18"/>
        <end position="324"/>
    </location>
</feature>
<keyword evidence="5" id="KW-1185">Reference proteome</keyword>
<dbReference type="Pfam" id="PF01822">
    <property type="entry name" value="WSC"/>
    <property type="match status" value="1"/>
</dbReference>
<dbReference type="AlphaFoldDB" id="A0A9P8N3Q4"/>
<reference evidence="4" key="1">
    <citation type="submission" date="2021-09" db="EMBL/GenBank/DDBJ databases">
        <title>A high-quality genome of the endoparasitic fungus Hirsutella rhossiliensis with a comparison of Hirsutella genomes reveals transposable elements contributing to genome size variation.</title>
        <authorList>
            <person name="Lin R."/>
            <person name="Jiao Y."/>
            <person name="Sun X."/>
            <person name="Ling J."/>
            <person name="Xie B."/>
            <person name="Cheng X."/>
        </authorList>
    </citation>
    <scope>NUCLEOTIDE SEQUENCE</scope>
    <source>
        <strain evidence="4">HR02</strain>
    </source>
</reference>
<proteinExistence type="predicted"/>
<dbReference type="EMBL" id="JAIZPD010000003">
    <property type="protein sequence ID" value="KAH0966022.1"/>
    <property type="molecule type" value="Genomic_DNA"/>
</dbReference>